<comment type="similarity">
    <text evidence="2">Belongs to the glycosyl hydrolase 15 family.</text>
</comment>
<dbReference type="Proteomes" id="UP000095085">
    <property type="component" value="Unassembled WGS sequence"/>
</dbReference>
<evidence type="ECO:0000256" key="1">
    <source>
        <dbReference type="ARBA" id="ARBA00001863"/>
    </source>
</evidence>
<evidence type="ECO:0000259" key="11">
    <source>
        <dbReference type="Pfam" id="PF00723"/>
    </source>
</evidence>
<keyword evidence="10" id="KW-0732">Signal</keyword>
<dbReference type="GO" id="GO:0005980">
    <property type="term" value="P:glycogen catabolic process"/>
    <property type="evidence" value="ECO:0007669"/>
    <property type="project" value="EnsemblFungi"/>
</dbReference>
<evidence type="ECO:0000256" key="4">
    <source>
        <dbReference type="ARBA" id="ARBA00022801"/>
    </source>
</evidence>
<evidence type="ECO:0000256" key="7">
    <source>
        <dbReference type="ARBA" id="ARBA00023326"/>
    </source>
</evidence>
<dbReference type="STRING" id="984485.A0A1E4RGC8"/>
<dbReference type="PANTHER" id="PTHR31616:SF9">
    <property type="entry name" value="GLUCOAMYLASE, INTRACELLULAR SPORULATION-SPECIFIC"/>
    <property type="match status" value="1"/>
</dbReference>
<dbReference type="AlphaFoldDB" id="A0A1E4RGC8"/>
<dbReference type="PRINTS" id="PR00736">
    <property type="entry name" value="GLHYDRLASE15"/>
</dbReference>
<dbReference type="GeneID" id="30993371"/>
<keyword evidence="5" id="KW-0119">Carbohydrate metabolism</keyword>
<name>A0A1E4RGC8_9ASCO</name>
<sequence length="532" mass="61355">MKFFILLIFWLSAIKALYIPRSSGSSFSWSGFLPGVSWIGIKDASDDQEAFENWVLSQSNISFNGILQNIGGLSSILSSSEVSYGVVVASPSKTNPDYFYQWTRDSALTLRSLIYWLDDHGFPSNSEISKIVESYIENNYHLQRLPNFSGDFNDVTKKSLGEPKFHTNGESFNQNWGRPQSDGPGLRISTIFNYFELLNKYGKSITNDFLKNDANIYFKIIKFDLIYIINNWNINSFDLWEEINSKHFFNSITQLRALKDGIALVKRYEPHNEDFIKQLSSIFDQLKNYILNDSGFTNPSIPYLVETPPLLNSGKRSGLDAATLLGSIHSHNLENSISYEDIPFDVNNNYIFNTVISMVSDMKYRYPINHDKIRFKQNIGVGLGRYPEDVYDGYGSSEGNPWFISTATAAEIFYKTIFKYINNKEDILINNSNKEFFKLFFDDEMNEDEDFKIPFNTPEFNRLIKSLLNYADSFLIIIKDHVDSQNGDILEQFNKYHGYMQGANKLTWSFSSFYNSVRWRIKAIDSINDNLN</sequence>
<dbReference type="OrthoDB" id="6123450at2759"/>
<accession>A0A1E4RGC8</accession>
<evidence type="ECO:0000256" key="3">
    <source>
        <dbReference type="ARBA" id="ARBA00012593"/>
    </source>
</evidence>
<evidence type="ECO:0000256" key="2">
    <source>
        <dbReference type="ARBA" id="ARBA00006188"/>
    </source>
</evidence>
<protein>
    <recommendedName>
        <fullName evidence="3">glucan 1,4-alpha-glucosidase</fullName>
        <ecNumber evidence="3">3.2.1.3</ecNumber>
    </recommendedName>
    <alternativeName>
        <fullName evidence="9">1,4-alpha-D-glucan glucohydrolase</fullName>
    </alternativeName>
    <alternativeName>
        <fullName evidence="8">Glucan 1,4-alpha-glucosidase</fullName>
    </alternativeName>
</protein>
<dbReference type="SUPFAM" id="SSF48208">
    <property type="entry name" value="Six-hairpin glycosidases"/>
    <property type="match status" value="1"/>
</dbReference>
<dbReference type="PANTHER" id="PTHR31616">
    <property type="entry name" value="TREHALASE"/>
    <property type="match status" value="1"/>
</dbReference>
<evidence type="ECO:0000313" key="13">
    <source>
        <dbReference type="Proteomes" id="UP000095085"/>
    </source>
</evidence>
<dbReference type="GO" id="GO:0000324">
    <property type="term" value="C:fungal-type vacuole"/>
    <property type="evidence" value="ECO:0007669"/>
    <property type="project" value="EnsemblFungi"/>
</dbReference>
<evidence type="ECO:0000256" key="5">
    <source>
        <dbReference type="ARBA" id="ARBA00023277"/>
    </source>
</evidence>
<proteinExistence type="inferred from homology"/>
<dbReference type="EC" id="3.2.1.3" evidence="3"/>
<feature type="chain" id="PRO_5009162269" description="glucan 1,4-alpha-glucosidase" evidence="10">
    <location>
        <begin position="17"/>
        <end position="532"/>
    </location>
</feature>
<dbReference type="InterPro" id="IPR008928">
    <property type="entry name" value="6-hairpin_glycosidase_sf"/>
</dbReference>
<feature type="signal peptide" evidence="10">
    <location>
        <begin position="1"/>
        <end position="16"/>
    </location>
</feature>
<reference evidence="13" key="1">
    <citation type="submission" date="2016-05" db="EMBL/GenBank/DDBJ databases">
        <title>Comparative genomics of biotechnologically important yeasts.</title>
        <authorList>
            <consortium name="DOE Joint Genome Institute"/>
            <person name="Riley R."/>
            <person name="Haridas S."/>
            <person name="Wolfe K.H."/>
            <person name="Lopes M.R."/>
            <person name="Hittinger C.T."/>
            <person name="Goker M."/>
            <person name="Salamov A."/>
            <person name="Wisecaver J."/>
            <person name="Long T.M."/>
            <person name="Aerts A.L."/>
            <person name="Barry K."/>
            <person name="Choi C."/>
            <person name="Clum A."/>
            <person name="Coughlan A.Y."/>
            <person name="Deshpande S."/>
            <person name="Douglass A.P."/>
            <person name="Hanson S.J."/>
            <person name="Klenk H.-P."/>
            <person name="Labutti K."/>
            <person name="Lapidus A."/>
            <person name="Lindquist E."/>
            <person name="Lipzen A."/>
            <person name="Meier-Kolthoff J.P."/>
            <person name="Ohm R.A."/>
            <person name="Otillar R.P."/>
            <person name="Pangilinan J."/>
            <person name="Peng Y."/>
            <person name="Rokas A."/>
            <person name="Rosa C.A."/>
            <person name="Scheuner C."/>
            <person name="Sibirny A.A."/>
            <person name="Slot J.C."/>
            <person name="Stielow J.B."/>
            <person name="Sun H."/>
            <person name="Kurtzman C.P."/>
            <person name="Blackwell M."/>
            <person name="Grigoriev I.V."/>
            <person name="Jeffries T.W."/>
        </authorList>
    </citation>
    <scope>NUCLEOTIDE SEQUENCE [LARGE SCALE GENOMIC DNA]</scope>
    <source>
        <strain evidence="13">NRRL Y-1933</strain>
    </source>
</reference>
<evidence type="ECO:0000256" key="6">
    <source>
        <dbReference type="ARBA" id="ARBA00023295"/>
    </source>
</evidence>
<evidence type="ECO:0000256" key="9">
    <source>
        <dbReference type="ARBA" id="ARBA00033473"/>
    </source>
</evidence>
<dbReference type="EMBL" id="KV454542">
    <property type="protein sequence ID" value="ODV66320.1"/>
    <property type="molecule type" value="Genomic_DNA"/>
</dbReference>
<organism evidence="12 13">
    <name type="scientific">Hyphopichia burtonii NRRL Y-1933</name>
    <dbReference type="NCBI Taxonomy" id="984485"/>
    <lineage>
        <taxon>Eukaryota</taxon>
        <taxon>Fungi</taxon>
        <taxon>Dikarya</taxon>
        <taxon>Ascomycota</taxon>
        <taxon>Saccharomycotina</taxon>
        <taxon>Pichiomycetes</taxon>
        <taxon>Debaryomycetaceae</taxon>
        <taxon>Hyphopichia</taxon>
    </lineage>
</organism>
<dbReference type="InterPro" id="IPR012341">
    <property type="entry name" value="6hp_glycosidase-like_sf"/>
</dbReference>
<comment type="catalytic activity">
    <reaction evidence="1">
        <text>Hydrolysis of terminal (1-&gt;4)-linked alpha-D-glucose residues successively from non-reducing ends of the chains with release of beta-D-glucose.</text>
        <dbReference type="EC" id="3.2.1.3"/>
    </reaction>
</comment>
<dbReference type="GO" id="GO:0004339">
    <property type="term" value="F:glucan 1,4-alpha-glucosidase activity"/>
    <property type="evidence" value="ECO:0007669"/>
    <property type="project" value="UniProtKB-EC"/>
</dbReference>
<keyword evidence="6" id="KW-0326">Glycosidase</keyword>
<keyword evidence="4" id="KW-0378">Hydrolase</keyword>
<dbReference type="Pfam" id="PF00723">
    <property type="entry name" value="Glyco_hydro_15"/>
    <property type="match status" value="1"/>
</dbReference>
<evidence type="ECO:0000256" key="10">
    <source>
        <dbReference type="SAM" id="SignalP"/>
    </source>
</evidence>
<feature type="domain" description="GH15-like" evidence="11">
    <location>
        <begin position="66"/>
        <end position="511"/>
    </location>
</feature>
<gene>
    <name evidence="12" type="ORF">HYPBUDRAFT_111281</name>
</gene>
<dbReference type="Gene3D" id="1.50.10.10">
    <property type="match status" value="1"/>
</dbReference>
<keyword evidence="7" id="KW-0624">Polysaccharide degradation</keyword>
<evidence type="ECO:0000256" key="8">
    <source>
        <dbReference type="ARBA" id="ARBA00033442"/>
    </source>
</evidence>
<evidence type="ECO:0000313" key="12">
    <source>
        <dbReference type="EMBL" id="ODV66320.1"/>
    </source>
</evidence>
<dbReference type="InterPro" id="IPR011613">
    <property type="entry name" value="GH15-like"/>
</dbReference>
<dbReference type="RefSeq" id="XP_020075387.1">
    <property type="nucleotide sequence ID" value="XM_020218821.1"/>
</dbReference>
<keyword evidence="13" id="KW-1185">Reference proteome</keyword>
<dbReference type="InterPro" id="IPR000165">
    <property type="entry name" value="Glucoamylase"/>
</dbReference>